<accession>A0A736PEZ8</accession>
<proteinExistence type="predicted"/>
<keyword evidence="1" id="KW-0805">Transcription regulation</keyword>
<dbReference type="InterPro" id="IPR011256">
    <property type="entry name" value="Reg_factor_effector_dom_sf"/>
</dbReference>
<dbReference type="Gene3D" id="3.20.80.10">
    <property type="entry name" value="Regulatory factor, effector binding domain"/>
    <property type="match status" value="1"/>
</dbReference>
<dbReference type="Gene3D" id="1.10.10.60">
    <property type="entry name" value="Homeodomain-like"/>
    <property type="match status" value="2"/>
</dbReference>
<dbReference type="SUPFAM" id="SSF46689">
    <property type="entry name" value="Homeodomain-like"/>
    <property type="match status" value="2"/>
</dbReference>
<dbReference type="Pfam" id="PF06445">
    <property type="entry name" value="GyrI-like"/>
    <property type="match status" value="1"/>
</dbReference>
<keyword evidence="2" id="KW-0238">DNA-binding</keyword>
<keyword evidence="3" id="KW-0804">Transcription</keyword>
<dbReference type="GO" id="GO:0003700">
    <property type="term" value="F:DNA-binding transcription factor activity"/>
    <property type="evidence" value="ECO:0007669"/>
    <property type="project" value="InterPro"/>
</dbReference>
<reference evidence="5" key="1">
    <citation type="journal article" date="2018" name="Genome Biol.">
        <title>SKESA: strategic k-mer extension for scrupulous assemblies.</title>
        <authorList>
            <person name="Souvorov A."/>
            <person name="Agarwala R."/>
            <person name="Lipman D.J."/>
        </authorList>
    </citation>
    <scope>NUCLEOTIDE SEQUENCE</scope>
    <source>
        <strain evidence="5">13-4047</strain>
    </source>
</reference>
<evidence type="ECO:0000313" key="5">
    <source>
        <dbReference type="EMBL" id="HAE7705463.1"/>
    </source>
</evidence>
<comment type="caution">
    <text evidence="5">The sequence shown here is derived from an EMBL/GenBank/DDBJ whole genome shotgun (WGS) entry which is preliminary data.</text>
</comment>
<gene>
    <name evidence="5" type="ORF">G4P47_004508</name>
</gene>
<reference evidence="5" key="2">
    <citation type="submission" date="2018-07" db="EMBL/GenBank/DDBJ databases">
        <authorList>
            <consortium name="NCBI Pathogen Detection Project"/>
        </authorList>
    </citation>
    <scope>NUCLEOTIDE SEQUENCE</scope>
    <source>
        <strain evidence="5">13-4047</strain>
    </source>
</reference>
<organism evidence="5">
    <name type="scientific">Salmonella enterica subsp. enterica serovar Javiana</name>
    <dbReference type="NCBI Taxonomy" id="363569"/>
    <lineage>
        <taxon>Bacteria</taxon>
        <taxon>Pseudomonadati</taxon>
        <taxon>Pseudomonadota</taxon>
        <taxon>Gammaproteobacteria</taxon>
        <taxon>Enterobacterales</taxon>
        <taxon>Enterobacteriaceae</taxon>
        <taxon>Salmonella</taxon>
    </lineage>
</organism>
<dbReference type="PANTHER" id="PTHR47504:SF3">
    <property type="entry name" value="HTH-TYPE TRANSCRIPTIONAL REGULATOR YKGA-RELATED"/>
    <property type="match status" value="1"/>
</dbReference>
<name>A0A736PEZ8_SALET</name>
<dbReference type="InterPro" id="IPR029442">
    <property type="entry name" value="GyrI-like"/>
</dbReference>
<feature type="domain" description="HTH araC/xylS-type" evidence="4">
    <location>
        <begin position="7"/>
        <end position="105"/>
    </location>
</feature>
<protein>
    <submittedName>
        <fullName evidence="5">Helix-turn-helix domain-containing protein</fullName>
    </submittedName>
</protein>
<evidence type="ECO:0000256" key="3">
    <source>
        <dbReference type="ARBA" id="ARBA00023163"/>
    </source>
</evidence>
<dbReference type="InterPro" id="IPR020449">
    <property type="entry name" value="Tscrpt_reg_AraC-type_HTH"/>
</dbReference>
<dbReference type="Pfam" id="PF12833">
    <property type="entry name" value="HTH_18"/>
    <property type="match status" value="1"/>
</dbReference>
<dbReference type="PROSITE" id="PS00041">
    <property type="entry name" value="HTH_ARAC_FAMILY_1"/>
    <property type="match status" value="1"/>
</dbReference>
<dbReference type="PROSITE" id="PS01124">
    <property type="entry name" value="HTH_ARAC_FAMILY_2"/>
    <property type="match status" value="1"/>
</dbReference>
<dbReference type="PRINTS" id="PR00032">
    <property type="entry name" value="HTHARAC"/>
</dbReference>
<dbReference type="InterPro" id="IPR018062">
    <property type="entry name" value="HTH_AraC-typ_CS"/>
</dbReference>
<dbReference type="SUPFAM" id="SSF55136">
    <property type="entry name" value="Probable bacterial effector-binding domain"/>
    <property type="match status" value="1"/>
</dbReference>
<evidence type="ECO:0000256" key="1">
    <source>
        <dbReference type="ARBA" id="ARBA00023015"/>
    </source>
</evidence>
<dbReference type="InterPro" id="IPR009057">
    <property type="entry name" value="Homeodomain-like_sf"/>
</dbReference>
<sequence>MKSKIINDVLTYIENNFTSGIDIDDITKFSGYSRRHLQDIIKQRINMPVGLYIRRIRISRAAALLRLTHMDIIDISVKLGFDSQQSFCREFKKLTGYTPREYRKNLSWDLTPLQEFLPRNEIIVNNIEKCTLPVGYVTGFNYNYDSPIPPLQESYQHRLNLIYEQLSSLKQDIWTLTGFNPHPNSTTRMKVKSIIGTKGDYSLNTYNRYECPSGEYACFSFRFNKDNYRFFSRHIYLKLMPERRLKRKNGYDIEVFYYSEDDILNETISCDHYVPLEI</sequence>
<dbReference type="SMART" id="SM00342">
    <property type="entry name" value="HTH_ARAC"/>
    <property type="match status" value="1"/>
</dbReference>
<evidence type="ECO:0000259" key="4">
    <source>
        <dbReference type="PROSITE" id="PS01124"/>
    </source>
</evidence>
<dbReference type="PANTHER" id="PTHR47504">
    <property type="entry name" value="RIGHT ORIGIN-BINDING PROTEIN"/>
    <property type="match status" value="1"/>
</dbReference>
<dbReference type="InterPro" id="IPR018060">
    <property type="entry name" value="HTH_AraC"/>
</dbReference>
<evidence type="ECO:0000256" key="2">
    <source>
        <dbReference type="ARBA" id="ARBA00023125"/>
    </source>
</evidence>
<dbReference type="AlphaFoldDB" id="A0A736PEZ8"/>
<dbReference type="GO" id="GO:0043565">
    <property type="term" value="F:sequence-specific DNA binding"/>
    <property type="evidence" value="ECO:0007669"/>
    <property type="project" value="InterPro"/>
</dbReference>
<dbReference type="InterPro" id="IPR050959">
    <property type="entry name" value="MarA-like"/>
</dbReference>
<dbReference type="EMBL" id="DAASZT010000011">
    <property type="protein sequence ID" value="HAE7705463.1"/>
    <property type="molecule type" value="Genomic_DNA"/>
</dbReference>